<sequence length="160" mass="18398">MTMMADMEIVELDASFIQEASRLLASYQYPDGWKDEQREQCKAALQRLLESGYMSCIMVRRQGACAGFLSYCWGFSTTKGLPILRIQDVYTSPDHRRAGVAEAMLQHVIAVARERGAHRLQLETDTDNLPARSLYEKVGFEWISHKEVYMCPLKQWNRAD</sequence>
<evidence type="ECO:0000256" key="1">
    <source>
        <dbReference type="ARBA" id="ARBA00022679"/>
    </source>
</evidence>
<dbReference type="PANTHER" id="PTHR43877">
    <property type="entry name" value="AMINOALKYLPHOSPHONATE N-ACETYLTRANSFERASE-RELATED-RELATED"/>
    <property type="match status" value="1"/>
</dbReference>
<accession>A0ABN7TKP1</accession>
<dbReference type="PROSITE" id="PS51186">
    <property type="entry name" value="GNAT"/>
    <property type="match status" value="1"/>
</dbReference>
<evidence type="ECO:0000256" key="2">
    <source>
        <dbReference type="ARBA" id="ARBA00023315"/>
    </source>
</evidence>
<keyword evidence="1" id="KW-0808">Transferase</keyword>
<comment type="caution">
    <text evidence="4">The sequence shown here is derived from an EMBL/GenBank/DDBJ whole genome shotgun (WGS) entry which is preliminary data.</text>
</comment>
<evidence type="ECO:0000313" key="4">
    <source>
        <dbReference type="EMBL" id="CAG7644318.1"/>
    </source>
</evidence>
<dbReference type="InterPro" id="IPR050832">
    <property type="entry name" value="Bact_Acetyltransf"/>
</dbReference>
<reference evidence="4 5" key="1">
    <citation type="submission" date="2021-06" db="EMBL/GenBank/DDBJ databases">
        <authorList>
            <person name="Criscuolo A."/>
        </authorList>
    </citation>
    <scope>NUCLEOTIDE SEQUENCE [LARGE SCALE GENOMIC DNA]</scope>
    <source>
        <strain evidence="5">CIP 111802</strain>
    </source>
</reference>
<keyword evidence="5" id="KW-1185">Reference proteome</keyword>
<proteinExistence type="predicted"/>
<dbReference type="Proteomes" id="UP000730618">
    <property type="component" value="Unassembled WGS sequence"/>
</dbReference>
<name>A0ABN7TKP1_9BACL</name>
<dbReference type="RefSeq" id="WP_218099543.1">
    <property type="nucleotide sequence ID" value="NZ_CAJVCE010000008.1"/>
</dbReference>
<organism evidence="4 5">
    <name type="scientific">Paenibacillus allorhizosphaerae</name>
    <dbReference type="NCBI Taxonomy" id="2849866"/>
    <lineage>
        <taxon>Bacteria</taxon>
        <taxon>Bacillati</taxon>
        <taxon>Bacillota</taxon>
        <taxon>Bacilli</taxon>
        <taxon>Bacillales</taxon>
        <taxon>Paenibacillaceae</taxon>
        <taxon>Paenibacillus</taxon>
    </lineage>
</organism>
<dbReference type="PANTHER" id="PTHR43877:SF2">
    <property type="entry name" value="AMINOALKYLPHOSPHONATE N-ACETYLTRANSFERASE-RELATED"/>
    <property type="match status" value="1"/>
</dbReference>
<evidence type="ECO:0000259" key="3">
    <source>
        <dbReference type="PROSITE" id="PS51186"/>
    </source>
</evidence>
<gene>
    <name evidence="4" type="ORF">PAECIP111802_03227</name>
</gene>
<evidence type="ECO:0000313" key="5">
    <source>
        <dbReference type="Proteomes" id="UP000730618"/>
    </source>
</evidence>
<protein>
    <recommendedName>
        <fullName evidence="3">N-acetyltransferase domain-containing protein</fullName>
    </recommendedName>
</protein>
<dbReference type="InterPro" id="IPR000182">
    <property type="entry name" value="GNAT_dom"/>
</dbReference>
<dbReference type="Pfam" id="PF00583">
    <property type="entry name" value="Acetyltransf_1"/>
    <property type="match status" value="1"/>
</dbReference>
<feature type="domain" description="N-acetyltransferase" evidence="3">
    <location>
        <begin position="7"/>
        <end position="158"/>
    </location>
</feature>
<dbReference type="EMBL" id="CAJVCE010000008">
    <property type="protein sequence ID" value="CAG7644318.1"/>
    <property type="molecule type" value="Genomic_DNA"/>
</dbReference>
<dbReference type="CDD" id="cd04301">
    <property type="entry name" value="NAT_SF"/>
    <property type="match status" value="1"/>
</dbReference>
<keyword evidence="2" id="KW-0012">Acyltransferase</keyword>